<sequence length="315" mass="34705">MHSRASLFCPVDNTARLFNHHQTSKATTIISIIPTTVGLVIIATKFSLQPEFGITILTNSDFNQRYLKHRHTPPPAPCMHGGRPHSSPAPMINVQLVSDRHSITTATVLVSLNLWARAEPPHIDRSFSGNSSLTLGAFSARNLLCNCANGISSSSHSLSSSSSLSLVSIPASPECPAGVRYTFLGLRRASFFSPVSTRAFTFLSPSNTLQVKSGHSFSKRYTCSFLLPVFFLPSSRFHDNRDVCSVRCDPSVSCEDKFVTGNPHLQHLRSLQLAEKCPTTPHIQHLRVLTCTEATPPLTFSRVTHRRFPEPFPSR</sequence>
<dbReference type="AlphaFoldDB" id="A0A812B397"/>
<accession>A0A812B397</accession>
<gene>
    <name evidence="1" type="ORF">SPHA_10084</name>
</gene>
<evidence type="ECO:0000313" key="1">
    <source>
        <dbReference type="EMBL" id="CAE1168527.1"/>
    </source>
</evidence>
<evidence type="ECO:0000313" key="2">
    <source>
        <dbReference type="Proteomes" id="UP000597762"/>
    </source>
</evidence>
<keyword evidence="2" id="KW-1185">Reference proteome</keyword>
<reference evidence="1" key="1">
    <citation type="submission" date="2021-01" db="EMBL/GenBank/DDBJ databases">
        <authorList>
            <person name="Li R."/>
            <person name="Bekaert M."/>
        </authorList>
    </citation>
    <scope>NUCLEOTIDE SEQUENCE</scope>
    <source>
        <strain evidence="1">Farmed</strain>
    </source>
</reference>
<organism evidence="1 2">
    <name type="scientific">Acanthosepion pharaonis</name>
    <name type="common">Pharaoh cuttlefish</name>
    <name type="synonym">Sepia pharaonis</name>
    <dbReference type="NCBI Taxonomy" id="158019"/>
    <lineage>
        <taxon>Eukaryota</taxon>
        <taxon>Metazoa</taxon>
        <taxon>Spiralia</taxon>
        <taxon>Lophotrochozoa</taxon>
        <taxon>Mollusca</taxon>
        <taxon>Cephalopoda</taxon>
        <taxon>Coleoidea</taxon>
        <taxon>Decapodiformes</taxon>
        <taxon>Sepiida</taxon>
        <taxon>Sepiina</taxon>
        <taxon>Sepiidae</taxon>
        <taxon>Acanthosepion</taxon>
    </lineage>
</organism>
<protein>
    <submittedName>
        <fullName evidence="1">Uncharacterized protein</fullName>
    </submittedName>
</protein>
<proteinExistence type="predicted"/>
<dbReference type="Proteomes" id="UP000597762">
    <property type="component" value="Unassembled WGS sequence"/>
</dbReference>
<name>A0A812B397_ACAPH</name>
<comment type="caution">
    <text evidence="1">The sequence shown here is derived from an EMBL/GenBank/DDBJ whole genome shotgun (WGS) entry which is preliminary data.</text>
</comment>
<dbReference type="EMBL" id="CAHIKZ030000324">
    <property type="protein sequence ID" value="CAE1168527.1"/>
    <property type="molecule type" value="Genomic_DNA"/>
</dbReference>